<evidence type="ECO:0000313" key="2">
    <source>
        <dbReference type="Proteomes" id="UP000005396"/>
    </source>
</evidence>
<reference evidence="1 2" key="2">
    <citation type="submission" date="2007-09" db="EMBL/GenBank/DDBJ databases">
        <title>Draft genome sequence of Clostridium bolteae (ATCC BAA-613).</title>
        <authorList>
            <person name="Sudarsanam P."/>
            <person name="Ley R."/>
            <person name="Guruge J."/>
            <person name="Turnbaugh P.J."/>
            <person name="Mahowald M."/>
            <person name="Liep D."/>
            <person name="Gordon J."/>
        </authorList>
    </citation>
    <scope>NUCLEOTIDE SEQUENCE [LARGE SCALE GENOMIC DNA]</scope>
    <source>
        <strain evidence="2">ATCC BAA-613 / DSM 15670 / CCUG 46953 / JCM 12243 / WAL 16351</strain>
    </source>
</reference>
<dbReference type="PaxDb" id="411902-CLOBOL_04512"/>
<proteinExistence type="predicted"/>
<gene>
    <name evidence="1" type="ORF">CLOBOL_04512</name>
</gene>
<dbReference type="EMBL" id="ABCC02000036">
    <property type="protein sequence ID" value="EDP15175.1"/>
    <property type="molecule type" value="Genomic_DNA"/>
</dbReference>
<dbReference type="PROSITE" id="PS51257">
    <property type="entry name" value="PROKAR_LIPOPROTEIN"/>
    <property type="match status" value="1"/>
</dbReference>
<dbReference type="PANTHER" id="PTHR33361">
    <property type="entry name" value="GLR0591 PROTEIN"/>
    <property type="match status" value="1"/>
</dbReference>
<dbReference type="InterPro" id="IPR010281">
    <property type="entry name" value="DUF885"/>
</dbReference>
<dbReference type="Pfam" id="PF05960">
    <property type="entry name" value="DUF885"/>
    <property type="match status" value="1"/>
</dbReference>
<dbReference type="Proteomes" id="UP000005396">
    <property type="component" value="Unassembled WGS sequence"/>
</dbReference>
<name>A8RW95_ENTBW</name>
<evidence type="ECO:0008006" key="3">
    <source>
        <dbReference type="Google" id="ProtNLM"/>
    </source>
</evidence>
<reference evidence="1 2" key="1">
    <citation type="submission" date="2007-08" db="EMBL/GenBank/DDBJ databases">
        <authorList>
            <person name="Fulton L."/>
            <person name="Clifton S."/>
            <person name="Fulton B."/>
            <person name="Xu J."/>
            <person name="Minx P."/>
            <person name="Pepin K.H."/>
            <person name="Johnson M."/>
            <person name="Thiruvilangam P."/>
            <person name="Bhonagiri V."/>
            <person name="Nash W.E."/>
            <person name="Mardis E.R."/>
            <person name="Wilson R.K."/>
        </authorList>
    </citation>
    <scope>NUCLEOTIDE SEQUENCE [LARGE SCALE GENOMIC DNA]</scope>
    <source>
        <strain evidence="2">ATCC BAA-613 / DSM 15670 / CCUG 46953 / JCM 12243 / WAL 16351</strain>
    </source>
</reference>
<comment type="caution">
    <text evidence="1">The sequence shown here is derived from an EMBL/GenBank/DDBJ whole genome shotgun (WGS) entry which is preliminary data.</text>
</comment>
<dbReference type="AlphaFoldDB" id="A8RW95"/>
<organism evidence="1 2">
    <name type="scientific">Enterocloster bolteae (strain ATCC BAA-613 / DSM 15670 / CCUG 46953 / JCM 12243 / WAL 16351)</name>
    <name type="common">Clostridium bolteae</name>
    <dbReference type="NCBI Taxonomy" id="411902"/>
    <lineage>
        <taxon>Bacteria</taxon>
        <taxon>Bacillati</taxon>
        <taxon>Bacillota</taxon>
        <taxon>Clostridia</taxon>
        <taxon>Lachnospirales</taxon>
        <taxon>Lachnospiraceae</taxon>
        <taxon>Enterocloster</taxon>
    </lineage>
</organism>
<evidence type="ECO:0000313" key="1">
    <source>
        <dbReference type="EMBL" id="EDP15175.1"/>
    </source>
</evidence>
<dbReference type="eggNOG" id="COG4805">
    <property type="taxonomic scope" value="Bacteria"/>
</dbReference>
<accession>A8RW95</accession>
<dbReference type="HOGENOM" id="CLU_018914_2_0_9"/>
<sequence>MEDLFRMRQRKTIFLQYLLSLLLVICLTAGCVAPARPQASAPLAKESAAQESTQSYEQYEKKTIDAQASFDQLTNDLFLDEVDNSLITLHYTLANPAAYGITDYDKTLGTVSLEDSKQALNDAKSLKVQLNDIDSRLLREDQLLTYNILSSYLNTMLDSEGLELYDQPLSSSLGIQAQLPILLSEYVFYSKQDVEDYLSLLSSIDTYYDSIIAFEKEKTDAGLGLCDTVIDRILNSCNAYLLDADHSFMAETFAERLEQVEGLTKQEKEDFIARNHTAIDEHFVPAYQKLIEGLTPLKGTGTNDKGLYYFPQGKKYYQYLVNAYTGTSYQDIPALKKAMSDQMMDDLTAMDELLTENPTLAKKLYSYSFALTDPNQILEDLRKQCAKDFPAIEDYTCSIKNVPAALEATLSPAFYLTVPIDRPQDNSIYINNGSTNTARNLYSTLAHEGYPGHMYQTLYFNKHNTCNLRKLLSFSSYSEGWATYVEYYSYSLNNGLDPDLGELLQHNAAFTLALYAILDVNIHYEGWDIKQVEDYLNHYFRISDSSVITTIYYDIAENPANYLEYYVGYLEILGMQREAKKTLGSRYTNMEFNRFLLDIGPAPFSVIKPYFAEWLARQDEAGRQNTESRN</sequence>
<dbReference type="PANTHER" id="PTHR33361:SF2">
    <property type="entry name" value="DUF885 DOMAIN-CONTAINING PROTEIN"/>
    <property type="match status" value="1"/>
</dbReference>
<protein>
    <recommendedName>
        <fullName evidence="3">DUF885 domain-containing protein</fullName>
    </recommendedName>
</protein>